<feature type="repeat" description="TPR" evidence="4">
    <location>
        <begin position="830"/>
        <end position="863"/>
    </location>
</feature>
<evidence type="ECO:0000256" key="2">
    <source>
        <dbReference type="ARBA" id="ARBA00022801"/>
    </source>
</evidence>
<dbReference type="InterPro" id="IPR006103">
    <property type="entry name" value="Glyco_hydro_2_cat"/>
</dbReference>
<keyword evidence="4" id="KW-0802">TPR repeat</keyword>
<dbReference type="SUPFAM" id="SSF48452">
    <property type="entry name" value="TPR-like"/>
    <property type="match status" value="1"/>
</dbReference>
<evidence type="ECO:0000259" key="7">
    <source>
        <dbReference type="Pfam" id="PF22666"/>
    </source>
</evidence>
<organism evidence="8 9">
    <name type="scientific">Chitinophaga dinghuensis</name>
    <dbReference type="NCBI Taxonomy" id="1539050"/>
    <lineage>
        <taxon>Bacteria</taxon>
        <taxon>Pseudomonadati</taxon>
        <taxon>Bacteroidota</taxon>
        <taxon>Chitinophagia</taxon>
        <taxon>Chitinophagales</taxon>
        <taxon>Chitinophagaceae</taxon>
        <taxon>Chitinophaga</taxon>
    </lineage>
</organism>
<evidence type="ECO:0000259" key="5">
    <source>
        <dbReference type="Pfam" id="PF00703"/>
    </source>
</evidence>
<protein>
    <submittedName>
        <fullName evidence="8">Glycosyl hydrolase family 2</fullName>
    </submittedName>
</protein>
<dbReference type="InterPro" id="IPR008979">
    <property type="entry name" value="Galactose-bd-like_sf"/>
</dbReference>
<name>A0A327VYB0_9BACT</name>
<dbReference type="SUPFAM" id="SSF49303">
    <property type="entry name" value="beta-Galactosidase/glucuronidase domain"/>
    <property type="match status" value="1"/>
</dbReference>
<dbReference type="InterPro" id="IPR017853">
    <property type="entry name" value="GH"/>
</dbReference>
<dbReference type="Proteomes" id="UP000249819">
    <property type="component" value="Unassembled WGS sequence"/>
</dbReference>
<keyword evidence="2 8" id="KW-0378">Hydrolase</keyword>
<evidence type="ECO:0000259" key="6">
    <source>
        <dbReference type="Pfam" id="PF02836"/>
    </source>
</evidence>
<dbReference type="InterPro" id="IPR036156">
    <property type="entry name" value="Beta-gal/glucu_dom_sf"/>
</dbReference>
<evidence type="ECO:0000313" key="8">
    <source>
        <dbReference type="EMBL" id="RAJ81987.1"/>
    </source>
</evidence>
<dbReference type="Gene3D" id="2.60.40.10">
    <property type="entry name" value="Immunoglobulins"/>
    <property type="match status" value="1"/>
</dbReference>
<dbReference type="Pfam" id="PF22666">
    <property type="entry name" value="Glyco_hydro_2_N2"/>
    <property type="match status" value="1"/>
</dbReference>
<dbReference type="InterPro" id="IPR011990">
    <property type="entry name" value="TPR-like_helical_dom_sf"/>
</dbReference>
<evidence type="ECO:0000256" key="1">
    <source>
        <dbReference type="ARBA" id="ARBA00007401"/>
    </source>
</evidence>
<feature type="domain" description="Beta-mannosidase-like galactose-binding" evidence="7">
    <location>
        <begin position="108"/>
        <end position="186"/>
    </location>
</feature>
<comment type="caution">
    <text evidence="8">The sequence shown here is derived from an EMBL/GenBank/DDBJ whole genome shotgun (WGS) entry which is preliminary data.</text>
</comment>
<sequence>MLRNSLITILLLSTGVRSFSQDKLTDNRIASATLKTSWGAKVTANNCWREYPRPTMQRSNWSNLNGYWTYSITDSEATTMGASQGQILVPFPIESQLSGVQRSLGPKEALWYKTQFDVNKLKSSERCLLNFGAVDWKAEVFVNGKPVGAHVGGYDNFFLDITDALKQEQRNVLEVKVTDPTDRGINPHGKQVLNPGNIFYTPSSGIWQTVWLENVPQDRIEGLKITPDIDKQQVTVAVRGINTSGNDNVELIIKKDGKEVTKVSGPMNVPLIAKMKNAALWSPETPILYDVVVKLKSKAGITDEVSSYFGMRKVSVGEDAAGHKRIFLNNKYLFNLGVLDQGFWPDGLMTPPSDEAIQFDLQAMKAMGFNTVRKHIKVEPERWYYYADKLGMLVWQDFVNPPNALPEGSKPEFEREVKATMDQLYNHPSVVTWVLFNERWGAYDQKRLTSWVKQYDPTRLVNGHSGELLYVNDRLRAPSTEPWIESDIADIHAYPYPRKIDNDFGKIQVLGEFGGVTVSTPGHQWNDLDTWGYTTQSPEAFIKVYRGMLDSLKSLEKMGLSAAIYTQPFDVETEENGVVTYDRAVIKMPFDTMSKINSLLVLGNLNGEKSTLLASLKNIDVHDNDNRYEEYLTQFRNGNHDSAFVRRLILMAMRKNDKQPINDLSAAYLKNLKSPDSYANLMFILNFTNSSDNPGFAFLTRDSAIAKDVVGAFRYKGMVRKFISAEIINPALKKGGQVDWEAIHQTVVQKYGEDGGEYVWGKAMTYSIDHKSWSKMGEYYKKYYKTALPHSEYHINNVSWMVFENVDDTSILRFALTAVKYNMENFSDGGADLDTYANIYYRLGEKEEALKWERKALEKSPHDEEIKAALRKMEQGLPTWPTPDSTKN</sequence>
<dbReference type="PANTHER" id="PTHR42732">
    <property type="entry name" value="BETA-GALACTOSIDASE"/>
    <property type="match status" value="1"/>
</dbReference>
<dbReference type="Gene3D" id="1.25.40.10">
    <property type="entry name" value="Tetratricopeptide repeat domain"/>
    <property type="match status" value="1"/>
</dbReference>
<gene>
    <name evidence="8" type="ORF">CLV59_104212</name>
</gene>
<comment type="similarity">
    <text evidence="1">Belongs to the glycosyl hydrolase 2 family.</text>
</comment>
<dbReference type="GO" id="GO:0005975">
    <property type="term" value="P:carbohydrate metabolic process"/>
    <property type="evidence" value="ECO:0007669"/>
    <property type="project" value="InterPro"/>
</dbReference>
<dbReference type="InterPro" id="IPR013783">
    <property type="entry name" value="Ig-like_fold"/>
</dbReference>
<dbReference type="GO" id="GO:0004553">
    <property type="term" value="F:hydrolase activity, hydrolyzing O-glycosyl compounds"/>
    <property type="evidence" value="ECO:0007669"/>
    <property type="project" value="InterPro"/>
</dbReference>
<dbReference type="Gene3D" id="2.60.120.260">
    <property type="entry name" value="Galactose-binding domain-like"/>
    <property type="match status" value="1"/>
</dbReference>
<keyword evidence="3" id="KW-0326">Glycosidase</keyword>
<dbReference type="Pfam" id="PF02836">
    <property type="entry name" value="Glyco_hydro_2_C"/>
    <property type="match status" value="1"/>
</dbReference>
<dbReference type="PROSITE" id="PS50005">
    <property type="entry name" value="TPR"/>
    <property type="match status" value="1"/>
</dbReference>
<dbReference type="Pfam" id="PF00703">
    <property type="entry name" value="Glyco_hydro_2"/>
    <property type="match status" value="1"/>
</dbReference>
<reference evidence="8 9" key="1">
    <citation type="submission" date="2018-06" db="EMBL/GenBank/DDBJ databases">
        <title>Genomic Encyclopedia of Archaeal and Bacterial Type Strains, Phase II (KMG-II): from individual species to whole genera.</title>
        <authorList>
            <person name="Goeker M."/>
        </authorList>
    </citation>
    <scope>NUCLEOTIDE SEQUENCE [LARGE SCALE GENOMIC DNA]</scope>
    <source>
        <strain evidence="8 9">DSM 29821</strain>
    </source>
</reference>
<keyword evidence="9" id="KW-1185">Reference proteome</keyword>
<feature type="domain" description="Glycoside hydrolase family 2 catalytic" evidence="6">
    <location>
        <begin position="355"/>
        <end position="550"/>
    </location>
</feature>
<proteinExistence type="inferred from homology"/>
<dbReference type="Gene3D" id="3.20.20.80">
    <property type="entry name" value="Glycosidases"/>
    <property type="match status" value="1"/>
</dbReference>
<feature type="domain" description="Glycoside hydrolase family 2 immunoglobulin-like beta-sandwich" evidence="5">
    <location>
        <begin position="219"/>
        <end position="312"/>
    </location>
</feature>
<dbReference type="InterPro" id="IPR006102">
    <property type="entry name" value="Ig-like_GH2"/>
</dbReference>
<dbReference type="SUPFAM" id="SSF49785">
    <property type="entry name" value="Galactose-binding domain-like"/>
    <property type="match status" value="1"/>
</dbReference>
<dbReference type="InterPro" id="IPR054593">
    <property type="entry name" value="Beta-mannosidase-like_N2"/>
</dbReference>
<evidence type="ECO:0000313" key="9">
    <source>
        <dbReference type="Proteomes" id="UP000249819"/>
    </source>
</evidence>
<dbReference type="SUPFAM" id="SSF51445">
    <property type="entry name" value="(Trans)glycosidases"/>
    <property type="match status" value="1"/>
</dbReference>
<dbReference type="OrthoDB" id="9801077at2"/>
<dbReference type="AlphaFoldDB" id="A0A327VYB0"/>
<dbReference type="InterPro" id="IPR051913">
    <property type="entry name" value="GH2_Domain-Containing"/>
</dbReference>
<dbReference type="EMBL" id="QLMA01000004">
    <property type="protein sequence ID" value="RAJ81987.1"/>
    <property type="molecule type" value="Genomic_DNA"/>
</dbReference>
<dbReference type="InterPro" id="IPR019734">
    <property type="entry name" value="TPR_rpt"/>
</dbReference>
<evidence type="ECO:0000256" key="4">
    <source>
        <dbReference type="PROSITE-ProRule" id="PRU00339"/>
    </source>
</evidence>
<accession>A0A327VYB0</accession>
<evidence type="ECO:0000256" key="3">
    <source>
        <dbReference type="ARBA" id="ARBA00023295"/>
    </source>
</evidence>
<dbReference type="PANTHER" id="PTHR42732:SF2">
    <property type="entry name" value="BETA-MANNOSIDASE"/>
    <property type="match status" value="1"/>
</dbReference>